<keyword evidence="1" id="KW-1133">Transmembrane helix</keyword>
<feature type="transmembrane region" description="Helical" evidence="1">
    <location>
        <begin position="24"/>
        <end position="47"/>
    </location>
</feature>
<dbReference type="Proteomes" id="UP001524569">
    <property type="component" value="Unassembled WGS sequence"/>
</dbReference>
<feature type="domain" description="DUF6644" evidence="2">
    <location>
        <begin position="4"/>
        <end position="160"/>
    </location>
</feature>
<keyword evidence="1" id="KW-0472">Membrane</keyword>
<reference evidence="3 4" key="1">
    <citation type="submission" date="2022-07" db="EMBL/GenBank/DDBJ databases">
        <title>Methylomonas rivi sp. nov., Methylomonas rosea sp. nov., Methylomonas aureus sp. nov. and Methylomonas subterranea sp. nov., four novel methanotrophs isolated from a freshwater creek and the deep terrestrial subsurface.</title>
        <authorList>
            <person name="Abin C."/>
            <person name="Sankaranarayanan K."/>
            <person name="Garner C."/>
            <person name="Sindelar R."/>
            <person name="Kotary K."/>
            <person name="Garner R."/>
            <person name="Barclay S."/>
            <person name="Lawson P."/>
            <person name="Krumholz L."/>
        </authorList>
    </citation>
    <scope>NUCLEOTIDE SEQUENCE [LARGE SCALE GENOMIC DNA]</scope>
    <source>
        <strain evidence="3 4">SURF-1</strain>
    </source>
</reference>
<accession>A0ABT1UMB6</accession>
<protein>
    <recommendedName>
        <fullName evidence="2">DUF6644 domain-containing protein</fullName>
    </recommendedName>
</protein>
<dbReference type="InterPro" id="IPR046586">
    <property type="entry name" value="DUF6644"/>
</dbReference>
<gene>
    <name evidence="3" type="ORF">NP603_19885</name>
</gene>
<dbReference type="RefSeq" id="WP_256612598.1">
    <property type="nucleotide sequence ID" value="NZ_JANIBM010000046.1"/>
</dbReference>
<dbReference type="EMBL" id="JANIBM010000046">
    <property type="protein sequence ID" value="MCQ8183383.1"/>
    <property type="molecule type" value="Genomic_DNA"/>
</dbReference>
<dbReference type="Pfam" id="PF20349">
    <property type="entry name" value="DUF6644"/>
    <property type="match status" value="1"/>
</dbReference>
<proteinExistence type="predicted"/>
<keyword evidence="1" id="KW-0812">Transmembrane</keyword>
<evidence type="ECO:0000259" key="2">
    <source>
        <dbReference type="Pfam" id="PF20349"/>
    </source>
</evidence>
<evidence type="ECO:0000313" key="4">
    <source>
        <dbReference type="Proteomes" id="UP001524569"/>
    </source>
</evidence>
<sequence>MTLFEFAQTLYDSEFGTSLRESELAFPIIEGLHLIGLALSVGLIFFVDLRLLGRFLPEVSVDRILQPLRPWLFAGFAVTLATGVLLFIATAVKVVVLPVFFYKLGFIVLAGLNAAWFEYRWGRRIDTWSDSAVLPGGIKAAGWASLTLWSLVVITGRLIPYLSYQ</sequence>
<evidence type="ECO:0000256" key="1">
    <source>
        <dbReference type="SAM" id="Phobius"/>
    </source>
</evidence>
<feature type="transmembrane region" description="Helical" evidence="1">
    <location>
        <begin position="68"/>
        <end position="88"/>
    </location>
</feature>
<evidence type="ECO:0000313" key="3">
    <source>
        <dbReference type="EMBL" id="MCQ8183383.1"/>
    </source>
</evidence>
<organism evidence="3 4">
    <name type="scientific">Methylomonas aurea</name>
    <dbReference type="NCBI Taxonomy" id="2952224"/>
    <lineage>
        <taxon>Bacteria</taxon>
        <taxon>Pseudomonadati</taxon>
        <taxon>Pseudomonadota</taxon>
        <taxon>Gammaproteobacteria</taxon>
        <taxon>Methylococcales</taxon>
        <taxon>Methylococcaceae</taxon>
        <taxon>Methylomonas</taxon>
    </lineage>
</organism>
<name>A0ABT1UMB6_9GAMM</name>
<comment type="caution">
    <text evidence="3">The sequence shown here is derived from an EMBL/GenBank/DDBJ whole genome shotgun (WGS) entry which is preliminary data.</text>
</comment>
<feature type="transmembrane region" description="Helical" evidence="1">
    <location>
        <begin position="100"/>
        <end position="119"/>
    </location>
</feature>
<keyword evidence="4" id="KW-1185">Reference proteome</keyword>